<dbReference type="STRING" id="407022.SAMN05661044_02411"/>
<name>A0A1H7Q1D2_OLID1</name>
<accession>A0A1H7Q1D2</accession>
<organism evidence="3 4">
    <name type="scientific">Olivibacter domesticus</name>
    <name type="common">Pseudosphingobacterium domesticum</name>
    <dbReference type="NCBI Taxonomy" id="407022"/>
    <lineage>
        <taxon>Bacteria</taxon>
        <taxon>Pseudomonadati</taxon>
        <taxon>Bacteroidota</taxon>
        <taxon>Sphingobacteriia</taxon>
        <taxon>Sphingobacteriales</taxon>
        <taxon>Sphingobacteriaceae</taxon>
        <taxon>Olivibacter</taxon>
    </lineage>
</organism>
<dbReference type="Pfam" id="PF13767">
    <property type="entry name" value="DUF4168"/>
    <property type="match status" value="1"/>
</dbReference>
<protein>
    <recommendedName>
        <fullName evidence="2">DUF4168 domain-containing protein</fullName>
    </recommendedName>
</protein>
<feature type="domain" description="DUF4168" evidence="2">
    <location>
        <begin position="94"/>
        <end position="152"/>
    </location>
</feature>
<evidence type="ECO:0000313" key="3">
    <source>
        <dbReference type="EMBL" id="SEL41137.1"/>
    </source>
</evidence>
<proteinExistence type="predicted"/>
<keyword evidence="4" id="KW-1185">Reference proteome</keyword>
<dbReference type="RefSeq" id="WP_093324457.1">
    <property type="nucleotide sequence ID" value="NZ_FOAF01000002.1"/>
</dbReference>
<gene>
    <name evidence="3" type="ORF">SAMN05661044_02411</name>
</gene>
<dbReference type="EMBL" id="FOAF01000002">
    <property type="protein sequence ID" value="SEL41137.1"/>
    <property type="molecule type" value="Genomic_DNA"/>
</dbReference>
<evidence type="ECO:0000313" key="4">
    <source>
        <dbReference type="Proteomes" id="UP000199421"/>
    </source>
</evidence>
<dbReference type="OrthoDB" id="838117at2"/>
<dbReference type="InterPro" id="IPR025433">
    <property type="entry name" value="DUF4168"/>
</dbReference>
<feature type="signal peptide" evidence="1">
    <location>
        <begin position="1"/>
        <end position="24"/>
    </location>
</feature>
<dbReference type="Proteomes" id="UP000199421">
    <property type="component" value="Unassembled WGS sequence"/>
</dbReference>
<evidence type="ECO:0000259" key="2">
    <source>
        <dbReference type="Pfam" id="PF13767"/>
    </source>
</evidence>
<evidence type="ECO:0000256" key="1">
    <source>
        <dbReference type="SAM" id="SignalP"/>
    </source>
</evidence>
<keyword evidence="1" id="KW-0732">Signal</keyword>
<feature type="chain" id="PRO_5011760357" description="DUF4168 domain-containing protein" evidence="1">
    <location>
        <begin position="25"/>
        <end position="159"/>
    </location>
</feature>
<dbReference type="AlphaFoldDB" id="A0A1H7Q1D2"/>
<sequence length="159" mass="18036">MNTLKSRAILIFVAFSLSIFNNVAFTQVNSSQIPIKENFKPEEIQCFVKANQKIIYLEKTSEDEMIKVVKEEGFTLARFNEIAASQQNPEKEISIEQEELQSFNDAAQKVAGISKTTENKMNASIEEEGLDIITYQQIVLAYQNSSKVKHEVDSLLPKK</sequence>
<reference evidence="4" key="1">
    <citation type="submission" date="2016-10" db="EMBL/GenBank/DDBJ databases">
        <authorList>
            <person name="Varghese N."/>
            <person name="Submissions S."/>
        </authorList>
    </citation>
    <scope>NUCLEOTIDE SEQUENCE [LARGE SCALE GENOMIC DNA]</scope>
    <source>
        <strain evidence="4">DSM 18733</strain>
    </source>
</reference>